<reference evidence="2 3" key="1">
    <citation type="submission" date="2016-07" db="EMBL/GenBank/DDBJ databases">
        <title>Pervasive Adenine N6-methylation of Active Genes in Fungi.</title>
        <authorList>
            <consortium name="DOE Joint Genome Institute"/>
            <person name="Mondo S.J."/>
            <person name="Dannebaum R.O."/>
            <person name="Kuo R.C."/>
            <person name="Labutti K."/>
            <person name="Haridas S."/>
            <person name="Kuo A."/>
            <person name="Salamov A."/>
            <person name="Ahrendt S.R."/>
            <person name="Lipzen A."/>
            <person name="Sullivan W."/>
            <person name="Andreopoulos W.B."/>
            <person name="Clum A."/>
            <person name="Lindquist E."/>
            <person name="Daum C."/>
            <person name="Ramamoorthy G.K."/>
            <person name="Gryganskyi A."/>
            <person name="Culley D."/>
            <person name="Magnuson J.K."/>
            <person name="James T.Y."/>
            <person name="O'Malley M.A."/>
            <person name="Stajich J.E."/>
            <person name="Spatafora J.W."/>
            <person name="Visel A."/>
            <person name="Grigoriev I.V."/>
        </authorList>
    </citation>
    <scope>NUCLEOTIDE SEQUENCE [LARGE SCALE GENOMIC DNA]</scope>
    <source>
        <strain evidence="2 3">62-1032</strain>
    </source>
</reference>
<keyword evidence="2" id="KW-0418">Kinase</keyword>
<dbReference type="FunCoup" id="A0A1Y2FXD2">
    <property type="interactions" value="144"/>
</dbReference>
<dbReference type="Proteomes" id="UP000193467">
    <property type="component" value="Unassembled WGS sequence"/>
</dbReference>
<dbReference type="InterPro" id="IPR023214">
    <property type="entry name" value="HAD_sf"/>
</dbReference>
<dbReference type="Pfam" id="PF08645">
    <property type="entry name" value="PNK3P"/>
    <property type="match status" value="1"/>
</dbReference>
<dbReference type="FunFam" id="3.40.50.300:FF:000737">
    <property type="entry name" value="Bifunctional polynucleotide phosphatase/kinase"/>
    <property type="match status" value="1"/>
</dbReference>
<comment type="caution">
    <text evidence="2">The sequence shown here is derived from an EMBL/GenBank/DDBJ whole genome shotgun (WGS) entry which is preliminary data.</text>
</comment>
<dbReference type="Pfam" id="PF13671">
    <property type="entry name" value="AAA_33"/>
    <property type="match status" value="1"/>
</dbReference>
<dbReference type="InParanoid" id="A0A1Y2FXD2"/>
<dbReference type="InterPro" id="IPR013954">
    <property type="entry name" value="PNK3P"/>
</dbReference>
<dbReference type="PANTHER" id="PTHR12083">
    <property type="entry name" value="BIFUNCTIONAL POLYNUCLEOTIDE PHOSPHATASE/KINASE"/>
    <property type="match status" value="1"/>
</dbReference>
<dbReference type="InterPro" id="IPR027417">
    <property type="entry name" value="P-loop_NTPase"/>
</dbReference>
<dbReference type="EMBL" id="MCGR01000008">
    <property type="protein sequence ID" value="ORY88717.1"/>
    <property type="molecule type" value="Genomic_DNA"/>
</dbReference>
<sequence>MSKRRLNESSSAPQQPPAKKLASIFAPRGSTPFKSRKLGPKQTCWHGVWGEPKGSSKVLALDLDGTVVVPKTGKKFPEDEFDWKWWDASVPGKLKQMHKDGYSLVLISNQAGKPKQQEAFFRKIPLLGAALDLPLQAFAALGYDQYRKPGTGMWDLFVEDFNEGVEVDLEQSIYVGDAAGRPLRTGHKEDHSDTDRKMALNVSLPFLTPEEFFFKEPNDPNWTLYGWDPKTHDHSLPLFLPTNIPLLPRPFSEFEALKPEVVVFVGSPASGKTSLFTKYFAPAGYVHVNQDTLKSRPKCLTAVRDAITSSQSCVVDNTSPKRAIRKEYLDLVRKEFPGTTIRILHFTAHKDLCVHNSLYRAATRGSQREVLPIIAFSSYFSNFEEPKDEEGFDSIQKINFKFEGSDEEKQRWQRWHDCFFQKPKNAGKGTGKGTR</sequence>
<dbReference type="NCBIfam" id="TIGR01664">
    <property type="entry name" value="DNA-3'-Pase"/>
    <property type="match status" value="1"/>
</dbReference>
<name>A0A1Y2FXD2_9BASI</name>
<protein>
    <submittedName>
        <fullName evidence="2">Polynucleotide kinase 3 phosphatase-domain-containing protein</fullName>
    </submittedName>
</protein>
<gene>
    <name evidence="2" type="ORF">BCR35DRAFT_276296</name>
</gene>
<dbReference type="PANTHER" id="PTHR12083:SF9">
    <property type="entry name" value="BIFUNCTIONAL POLYNUCLEOTIDE PHOSPHATASE_KINASE"/>
    <property type="match status" value="1"/>
</dbReference>
<accession>A0A1Y2FXD2</accession>
<dbReference type="GO" id="GO:0006281">
    <property type="term" value="P:DNA repair"/>
    <property type="evidence" value="ECO:0007669"/>
    <property type="project" value="TreeGrafter"/>
</dbReference>
<dbReference type="InterPro" id="IPR006549">
    <property type="entry name" value="HAD-SF_hydro_IIIA"/>
</dbReference>
<dbReference type="GO" id="GO:0046403">
    <property type="term" value="F:polynucleotide 3'-phosphatase activity"/>
    <property type="evidence" value="ECO:0007669"/>
    <property type="project" value="TreeGrafter"/>
</dbReference>
<dbReference type="InterPro" id="IPR036412">
    <property type="entry name" value="HAD-like_sf"/>
</dbReference>
<evidence type="ECO:0000313" key="2">
    <source>
        <dbReference type="EMBL" id="ORY88717.1"/>
    </source>
</evidence>
<organism evidence="2 3">
    <name type="scientific">Leucosporidium creatinivorum</name>
    <dbReference type="NCBI Taxonomy" id="106004"/>
    <lineage>
        <taxon>Eukaryota</taxon>
        <taxon>Fungi</taxon>
        <taxon>Dikarya</taxon>
        <taxon>Basidiomycota</taxon>
        <taxon>Pucciniomycotina</taxon>
        <taxon>Microbotryomycetes</taxon>
        <taxon>Leucosporidiales</taxon>
        <taxon>Leucosporidium</taxon>
    </lineage>
</organism>
<dbReference type="AlphaFoldDB" id="A0A1Y2FXD2"/>
<dbReference type="Gene3D" id="3.40.50.1000">
    <property type="entry name" value="HAD superfamily/HAD-like"/>
    <property type="match status" value="1"/>
</dbReference>
<dbReference type="GO" id="GO:0046404">
    <property type="term" value="F:ATP-dependent polydeoxyribonucleotide 5'-hydroxyl-kinase activity"/>
    <property type="evidence" value="ECO:0007669"/>
    <property type="project" value="TreeGrafter"/>
</dbReference>
<dbReference type="Gene3D" id="3.40.50.300">
    <property type="entry name" value="P-loop containing nucleotide triphosphate hydrolases"/>
    <property type="match status" value="1"/>
</dbReference>
<keyword evidence="3" id="KW-1185">Reference proteome</keyword>
<proteinExistence type="predicted"/>
<evidence type="ECO:0000256" key="1">
    <source>
        <dbReference type="SAM" id="MobiDB-lite"/>
    </source>
</evidence>
<feature type="region of interest" description="Disordered" evidence="1">
    <location>
        <begin position="1"/>
        <end position="38"/>
    </location>
</feature>
<dbReference type="SUPFAM" id="SSF56784">
    <property type="entry name" value="HAD-like"/>
    <property type="match status" value="1"/>
</dbReference>
<evidence type="ECO:0000313" key="3">
    <source>
        <dbReference type="Proteomes" id="UP000193467"/>
    </source>
</evidence>
<dbReference type="STRING" id="106004.A0A1Y2FXD2"/>
<dbReference type="NCBIfam" id="TIGR01662">
    <property type="entry name" value="HAD-SF-IIIA"/>
    <property type="match status" value="1"/>
</dbReference>
<keyword evidence="2" id="KW-0808">Transferase</keyword>
<dbReference type="SUPFAM" id="SSF52540">
    <property type="entry name" value="P-loop containing nucleoside triphosphate hydrolases"/>
    <property type="match status" value="1"/>
</dbReference>
<dbReference type="OrthoDB" id="19045at2759"/>
<dbReference type="InterPro" id="IPR006551">
    <property type="entry name" value="Polynucleotide_phosphatase"/>
</dbReference>
<dbReference type="GO" id="GO:0003690">
    <property type="term" value="F:double-stranded DNA binding"/>
    <property type="evidence" value="ECO:0007669"/>
    <property type="project" value="TreeGrafter"/>
</dbReference>